<gene>
    <name evidence="2" type="ORF">METZ01_LOCUS55764</name>
</gene>
<dbReference type="PANTHER" id="PTHR46623:SF6">
    <property type="entry name" value="ALPHA_BETA-HYDROLASES SUPERFAMILY PROTEIN"/>
    <property type="match status" value="1"/>
</dbReference>
<dbReference type="InterPro" id="IPR029058">
    <property type="entry name" value="AB_hydrolase_fold"/>
</dbReference>
<dbReference type="Pfam" id="PF01738">
    <property type="entry name" value="DLH"/>
    <property type="match status" value="1"/>
</dbReference>
<reference evidence="2" key="1">
    <citation type="submission" date="2018-05" db="EMBL/GenBank/DDBJ databases">
        <authorList>
            <person name="Lanie J.A."/>
            <person name="Ng W.-L."/>
            <person name="Kazmierczak K.M."/>
            <person name="Andrzejewski T.M."/>
            <person name="Davidsen T.M."/>
            <person name="Wayne K.J."/>
            <person name="Tettelin H."/>
            <person name="Glass J.I."/>
            <person name="Rusch D."/>
            <person name="Podicherti R."/>
            <person name="Tsui H.-C.T."/>
            <person name="Winkler M.E."/>
        </authorList>
    </citation>
    <scope>NUCLEOTIDE SEQUENCE</scope>
</reference>
<organism evidence="2">
    <name type="scientific">marine metagenome</name>
    <dbReference type="NCBI Taxonomy" id="408172"/>
    <lineage>
        <taxon>unclassified sequences</taxon>
        <taxon>metagenomes</taxon>
        <taxon>ecological metagenomes</taxon>
    </lineage>
</organism>
<dbReference type="InterPro" id="IPR002925">
    <property type="entry name" value="Dienelactn_hydro"/>
</dbReference>
<feature type="domain" description="Dienelactone hydrolase" evidence="1">
    <location>
        <begin position="17"/>
        <end position="224"/>
    </location>
</feature>
<dbReference type="GO" id="GO:0016787">
    <property type="term" value="F:hydrolase activity"/>
    <property type="evidence" value="ECO:0007669"/>
    <property type="project" value="InterPro"/>
</dbReference>
<dbReference type="InterPro" id="IPR051049">
    <property type="entry name" value="Dienelactone_hydrolase-like"/>
</dbReference>
<evidence type="ECO:0000313" key="2">
    <source>
        <dbReference type="EMBL" id="SVA02910.1"/>
    </source>
</evidence>
<sequence length="226" mass="24056">MSGSMVEFPVNGKASSGYLSVPLSGSGPGVIVLQEWWGLVDHIKDVADRFAAEGFVALAPDMYHGESATSPDDAGKLMMALDIDRVEKDLRGAVAYLLSRNEVTSEHVGTVGFCMGGQLSLSAACANPAVGACVDFYGIHPSVTPNLESLQAPVLGFFAEKDDFVPPAAARQLEADLAAAGKTANITVFEGADHAFFNDTRTEVYDADLAATCWTRMLTFYREHVT</sequence>
<protein>
    <recommendedName>
        <fullName evidence="1">Dienelactone hydrolase domain-containing protein</fullName>
    </recommendedName>
</protein>
<dbReference type="SUPFAM" id="SSF53474">
    <property type="entry name" value="alpha/beta-Hydrolases"/>
    <property type="match status" value="1"/>
</dbReference>
<dbReference type="AlphaFoldDB" id="A0A381SFP9"/>
<accession>A0A381SFP9</accession>
<dbReference type="EMBL" id="UINC01003054">
    <property type="protein sequence ID" value="SVA02910.1"/>
    <property type="molecule type" value="Genomic_DNA"/>
</dbReference>
<name>A0A381SFP9_9ZZZZ</name>
<evidence type="ECO:0000259" key="1">
    <source>
        <dbReference type="Pfam" id="PF01738"/>
    </source>
</evidence>
<proteinExistence type="predicted"/>
<dbReference type="PANTHER" id="PTHR46623">
    <property type="entry name" value="CARBOXYMETHYLENEBUTENOLIDASE-RELATED"/>
    <property type="match status" value="1"/>
</dbReference>
<dbReference type="Gene3D" id="3.40.50.1820">
    <property type="entry name" value="alpha/beta hydrolase"/>
    <property type="match status" value="1"/>
</dbReference>